<proteinExistence type="predicted"/>
<dbReference type="EMBL" id="JAVDQF010000001">
    <property type="protein sequence ID" value="MDR6269842.1"/>
    <property type="molecule type" value="Genomic_DNA"/>
</dbReference>
<dbReference type="InterPro" id="IPR005135">
    <property type="entry name" value="Endo/exonuclease/phosphatase"/>
</dbReference>
<evidence type="ECO:0000259" key="1">
    <source>
        <dbReference type="Pfam" id="PF03372"/>
    </source>
</evidence>
<accession>A0ABU1JBP7</accession>
<dbReference type="SUPFAM" id="SSF56219">
    <property type="entry name" value="DNase I-like"/>
    <property type="match status" value="1"/>
</dbReference>
<organism evidence="2 3">
    <name type="scientific">Arthrobacter russicus</name>
    <dbReference type="NCBI Taxonomy" id="172040"/>
    <lineage>
        <taxon>Bacteria</taxon>
        <taxon>Bacillati</taxon>
        <taxon>Actinomycetota</taxon>
        <taxon>Actinomycetes</taxon>
        <taxon>Micrococcales</taxon>
        <taxon>Micrococcaceae</taxon>
        <taxon>Arthrobacter</taxon>
    </lineage>
</organism>
<dbReference type="PANTHER" id="PTHR41349:SF1">
    <property type="entry name" value="PROTEIN CBG08683"/>
    <property type="match status" value="1"/>
</dbReference>
<gene>
    <name evidence="2" type="ORF">JOE69_002080</name>
</gene>
<feature type="domain" description="Endonuclease/exonuclease/phosphatase" evidence="1">
    <location>
        <begin position="25"/>
        <end position="325"/>
    </location>
</feature>
<comment type="caution">
    <text evidence="2">The sequence shown here is derived from an EMBL/GenBank/DDBJ whole genome shotgun (WGS) entry which is preliminary data.</text>
</comment>
<evidence type="ECO:0000313" key="3">
    <source>
        <dbReference type="Proteomes" id="UP001185069"/>
    </source>
</evidence>
<dbReference type="RefSeq" id="WP_309798478.1">
    <property type="nucleotide sequence ID" value="NZ_JAVDQF010000001.1"/>
</dbReference>
<evidence type="ECO:0000313" key="2">
    <source>
        <dbReference type="EMBL" id="MDR6269842.1"/>
    </source>
</evidence>
<dbReference type="Pfam" id="PF03372">
    <property type="entry name" value="Exo_endo_phos"/>
    <property type="match status" value="1"/>
</dbReference>
<name>A0ABU1JBP7_9MICC</name>
<dbReference type="InterPro" id="IPR036691">
    <property type="entry name" value="Endo/exonu/phosph_ase_sf"/>
</dbReference>
<keyword evidence="3" id="KW-1185">Reference proteome</keyword>
<reference evidence="2 3" key="1">
    <citation type="submission" date="2023-07" db="EMBL/GenBank/DDBJ databases">
        <title>Sequencing the genomes of 1000 actinobacteria strains.</title>
        <authorList>
            <person name="Klenk H.-P."/>
        </authorList>
    </citation>
    <scope>NUCLEOTIDE SEQUENCE [LARGE SCALE GENOMIC DNA]</scope>
    <source>
        <strain evidence="2 3">DSM 14555</strain>
    </source>
</reference>
<sequence length="339" mass="36809">MSWAATNPANALIGTGSTVKTLVLNAWFGGTAVPGGVDMIVEIIKQTGATIVFLPEAKSTTSDIVQKLNASGATFDFRMSGSTAVISAYPIAETATLPFMTKAVLTVGTVQIAAYAAHLQYQWYATYLPRGYGAGVPSGEFSEYGWKKIPSGPITDPAALKRVNIASGRPDAVNRFIADARSERLLGRVVLLGGDFNEPSTLDWTEATANRFDHNGVVMPWQSTQALKDAGFTDDFRRKYPDPVRNPGFTWPASNPNAAVSSLTWAPEADERDRIDYLFHFADPRLGWQDTQLVGPRGSIVRNQRVDESSNETFLLSDAAWPTDHKGVLSSYTLLNISK</sequence>
<protein>
    <recommendedName>
        <fullName evidence="1">Endonuclease/exonuclease/phosphatase domain-containing protein</fullName>
    </recommendedName>
</protein>
<dbReference type="PANTHER" id="PTHR41349">
    <property type="match status" value="1"/>
</dbReference>
<dbReference type="Proteomes" id="UP001185069">
    <property type="component" value="Unassembled WGS sequence"/>
</dbReference>
<dbReference type="Gene3D" id="3.60.10.10">
    <property type="entry name" value="Endonuclease/exonuclease/phosphatase"/>
    <property type="match status" value="1"/>
</dbReference>